<feature type="transmembrane region" description="Helical" evidence="1">
    <location>
        <begin position="214"/>
        <end position="237"/>
    </location>
</feature>
<dbReference type="EMBL" id="BTRK01000003">
    <property type="protein sequence ID" value="GMR43976.1"/>
    <property type="molecule type" value="Genomic_DNA"/>
</dbReference>
<feature type="signal peptide" evidence="2">
    <location>
        <begin position="1"/>
        <end position="18"/>
    </location>
</feature>
<accession>A0AAN4ZRV7</accession>
<keyword evidence="2" id="KW-0732">Signal</keyword>
<evidence type="ECO:0000256" key="1">
    <source>
        <dbReference type="SAM" id="Phobius"/>
    </source>
</evidence>
<keyword evidence="1" id="KW-0812">Transmembrane</keyword>
<name>A0AAN4ZRV7_9BILA</name>
<evidence type="ECO:0000313" key="3">
    <source>
        <dbReference type="EMBL" id="GMR43976.1"/>
    </source>
</evidence>
<feature type="chain" id="PRO_5042885621" description="Receptor ligand binding region domain-containing protein" evidence="2">
    <location>
        <begin position="19"/>
        <end position="243"/>
    </location>
</feature>
<keyword evidence="4" id="KW-1185">Reference proteome</keyword>
<gene>
    <name evidence="3" type="ORF">PMAYCL1PPCAC_14171</name>
</gene>
<organism evidence="3 4">
    <name type="scientific">Pristionchus mayeri</name>
    <dbReference type="NCBI Taxonomy" id="1317129"/>
    <lineage>
        <taxon>Eukaryota</taxon>
        <taxon>Metazoa</taxon>
        <taxon>Ecdysozoa</taxon>
        <taxon>Nematoda</taxon>
        <taxon>Chromadorea</taxon>
        <taxon>Rhabditida</taxon>
        <taxon>Rhabditina</taxon>
        <taxon>Diplogasteromorpha</taxon>
        <taxon>Diplogasteroidea</taxon>
        <taxon>Neodiplogasteridae</taxon>
        <taxon>Pristionchus</taxon>
    </lineage>
</organism>
<evidence type="ECO:0000256" key="2">
    <source>
        <dbReference type="SAM" id="SignalP"/>
    </source>
</evidence>
<protein>
    <recommendedName>
        <fullName evidence="5">Receptor ligand binding region domain-containing protein</fullName>
    </recommendedName>
</protein>
<reference evidence="4" key="1">
    <citation type="submission" date="2022-10" db="EMBL/GenBank/DDBJ databases">
        <title>Genome assembly of Pristionchus species.</title>
        <authorList>
            <person name="Yoshida K."/>
            <person name="Sommer R.J."/>
        </authorList>
    </citation>
    <scope>NUCLEOTIDE SEQUENCE [LARGE SCALE GENOMIC DNA]</scope>
    <source>
        <strain evidence="4">RS5460</strain>
    </source>
</reference>
<proteinExistence type="predicted"/>
<dbReference type="AlphaFoldDB" id="A0AAN4ZRV7"/>
<evidence type="ECO:0008006" key="5">
    <source>
        <dbReference type="Google" id="ProtNLM"/>
    </source>
</evidence>
<keyword evidence="1" id="KW-1133">Transmembrane helix</keyword>
<evidence type="ECO:0000313" key="4">
    <source>
        <dbReference type="Proteomes" id="UP001328107"/>
    </source>
</evidence>
<sequence length="243" mass="27435">QFMRLLLIYSLILGLSCAKRIAYIGFASDFYHSEWLSKFLSANDISSEEARQNESIANYIIENAAAMHGVGFVKKDIPYPYLLKTEDTLQSIFDEVVMRVCALLPYTVLPTSADYDDFVIMWSAEEARNALNAAVDAAFRNRRDGGRGNSTFEVAIAKHTHPYTVEESESNHINGDINMFTCLSFDQCYVLFTSNIFDACPNWEHGYKKSGPSYLVITFATFGCLVLLAFLVVCVYIRVCKKK</sequence>
<dbReference type="Proteomes" id="UP001328107">
    <property type="component" value="Unassembled WGS sequence"/>
</dbReference>
<keyword evidence="1" id="KW-0472">Membrane</keyword>
<feature type="non-terminal residue" evidence="3">
    <location>
        <position position="1"/>
    </location>
</feature>
<comment type="caution">
    <text evidence="3">The sequence shown here is derived from an EMBL/GenBank/DDBJ whole genome shotgun (WGS) entry which is preliminary data.</text>
</comment>